<name>A0ABP8KN80_9MICO</name>
<dbReference type="Proteomes" id="UP001500945">
    <property type="component" value="Unassembled WGS sequence"/>
</dbReference>
<protein>
    <recommendedName>
        <fullName evidence="3">Aminoglycoside phosphotransferase domain-containing protein</fullName>
    </recommendedName>
</protein>
<dbReference type="SUPFAM" id="SSF56112">
    <property type="entry name" value="Protein kinase-like (PK-like)"/>
    <property type="match status" value="1"/>
</dbReference>
<dbReference type="Gene3D" id="3.90.1200.10">
    <property type="match status" value="1"/>
</dbReference>
<comment type="caution">
    <text evidence="1">The sequence shown here is derived from an EMBL/GenBank/DDBJ whole genome shotgun (WGS) entry which is preliminary data.</text>
</comment>
<proteinExistence type="predicted"/>
<dbReference type="EMBL" id="BAABGM010000020">
    <property type="protein sequence ID" value="GAA4410797.1"/>
    <property type="molecule type" value="Genomic_DNA"/>
</dbReference>
<reference evidence="2" key="1">
    <citation type="journal article" date="2019" name="Int. J. Syst. Evol. Microbiol.">
        <title>The Global Catalogue of Microorganisms (GCM) 10K type strain sequencing project: providing services to taxonomists for standard genome sequencing and annotation.</title>
        <authorList>
            <consortium name="The Broad Institute Genomics Platform"/>
            <consortium name="The Broad Institute Genome Sequencing Center for Infectious Disease"/>
            <person name="Wu L."/>
            <person name="Ma J."/>
        </authorList>
    </citation>
    <scope>NUCLEOTIDE SEQUENCE [LARGE SCALE GENOMIC DNA]</scope>
    <source>
        <strain evidence="2">JCM 17809</strain>
    </source>
</reference>
<dbReference type="RefSeq" id="WP_345207589.1">
    <property type="nucleotide sequence ID" value="NZ_BAABGM010000020.1"/>
</dbReference>
<gene>
    <name evidence="1" type="ORF">GCM10023168_30870</name>
</gene>
<evidence type="ECO:0008006" key="3">
    <source>
        <dbReference type="Google" id="ProtNLM"/>
    </source>
</evidence>
<keyword evidence="2" id="KW-1185">Reference proteome</keyword>
<evidence type="ECO:0000313" key="1">
    <source>
        <dbReference type="EMBL" id="GAA4410797.1"/>
    </source>
</evidence>
<organism evidence="1 2">
    <name type="scientific">Fodinibacter luteus</name>
    <dbReference type="NCBI Taxonomy" id="552064"/>
    <lineage>
        <taxon>Bacteria</taxon>
        <taxon>Bacillati</taxon>
        <taxon>Actinomycetota</taxon>
        <taxon>Actinomycetes</taxon>
        <taxon>Micrococcales</taxon>
        <taxon>Intrasporangiaceae</taxon>
        <taxon>Fodinibacter (ex Wang et al. 2009)</taxon>
    </lineage>
</organism>
<dbReference type="InterPro" id="IPR011009">
    <property type="entry name" value="Kinase-like_dom_sf"/>
</dbReference>
<sequence length="486" mass="52940">MSTTTRDATIDALEPFAELPDWLAGLMRPGRLEASLRRHVPELADGRLVLVECRADRLRAKDENWLARCRVVVADPAGPADAAPAEPREVVLVGQLYPPRRPDPQLPVPGSSLPFGEPGYGVFLADLRVHLAAEEEDPGLPSLGALTDPEASARVIERMLRAGAYPQARVASSTPNVVRYKPGSRCTILYDVAYDPPTDALPNPVVAKTHQGDKGAVAHDAMTALWGTDLARGDVVLLAEPLGYLPEERVLLQGPVPEDETLKELARRAFESMDAGLLGTLRAELGRTAVALAALHRSGATYARSVAWTDELAETREVLDRLTLTVPGLRDAAEPMLERLEAFDLAVPADPVVSAHHDFRPAQVLLGPGTVAFIDFDGAAMAEPALDLGRFRGKLRDIGVTALSASEEGYRPDLLEGRLELLDELCDLFVDEYAAHAPVTRERVLLWETIDLLTAVLHTWSKVRLLRVEPRLAILVHQLRTAALER</sequence>
<evidence type="ECO:0000313" key="2">
    <source>
        <dbReference type="Proteomes" id="UP001500945"/>
    </source>
</evidence>
<accession>A0ABP8KN80</accession>